<evidence type="ECO:0000256" key="9">
    <source>
        <dbReference type="SAM" id="Phobius"/>
    </source>
</evidence>
<evidence type="ECO:0000256" key="8">
    <source>
        <dbReference type="SAM" id="MobiDB-lite"/>
    </source>
</evidence>
<organism evidence="12 14">
    <name type="scientific">Plasmodiophora brassicae</name>
    <name type="common">Clubroot disease agent</name>
    <dbReference type="NCBI Taxonomy" id="37360"/>
    <lineage>
        <taxon>Eukaryota</taxon>
        <taxon>Sar</taxon>
        <taxon>Rhizaria</taxon>
        <taxon>Endomyxa</taxon>
        <taxon>Phytomyxea</taxon>
        <taxon>Plasmodiophorida</taxon>
        <taxon>Plasmodiophoridae</taxon>
        <taxon>Plasmodiophora</taxon>
    </lineage>
</organism>
<sequence length="702" mass="77704">MDGNLSVDSSHDDVDNKNDESDRDTRSTSKDDHSQSLRTPHTPSMPPVAARYEQPAPKSPRPAANLVSRHSNGTVRDQSRAATAGDASVASSGARDLAAATRRSLVSNIIQDLFFYIIFLILFVVAIMLRSPQSLPSEWRLTLQSRFAPTEQQLVNHDAMPFDDINSREDVWSYLKLTLAPALVPDPASPLSNAPLFLRSVLVGSIRLWQVRVHKESCPSHLNVIMSNLGGAQVTCFPESLTAGTTSQDSYGGPDNSLFEWTGPPQKSVNMWLVAPDSQYGSGGGFSQFLSTNLTTSTALLSYLESNDWIDLQTRAVFVDFALHNPTERLFCMVRLLFQTPAYGGVQAISSFRVAAVMMYSTPSDIVAAVFEGLFIVAYLRMLRATISEIRRSGRSFFTSVWGIIDLLNSIIFAMIIILSVITRSCASSLYSRIDTDAYVNWQNYGYMSNQLKNLGAFNAVLSWIRLLKYLRLSARLSMLEKVFVNVKSELFAWATLFLVIFSSFVQAFYMGFHESVSDYQSLGMAIMTLFKGAFGDLVVTELQAENQILGPIFFMAYIFVMFFVMLNMFLAILQGAWIKTEEDIQGEQKDGLKAALDEAIMNAKNQYRERRKTVVSHMVISGIRTKPALRQTGATPRSPAAMRRVSLGPTSPGAGVGTPTPRHALILTPRQMDIVEAALANMSPEELSESDSDDDSGYLDE</sequence>
<name>A0A0G4ISB2_PLABS</name>
<evidence type="ECO:0000313" key="12">
    <source>
        <dbReference type="EMBL" id="CEO98110.1"/>
    </source>
</evidence>
<keyword evidence="6" id="KW-0325">Glycoprotein</keyword>
<comment type="subcellular location">
    <subcellularLocation>
        <location evidence="1">Membrane</location>
        <topology evidence="1">Multi-pass membrane protein</topology>
    </subcellularLocation>
</comment>
<evidence type="ECO:0000256" key="2">
    <source>
        <dbReference type="ARBA" id="ARBA00007200"/>
    </source>
</evidence>
<feature type="region of interest" description="Disordered" evidence="8">
    <location>
        <begin position="631"/>
        <end position="660"/>
    </location>
</feature>
<dbReference type="Pfam" id="PF20519">
    <property type="entry name" value="Polycystin_dom"/>
    <property type="match status" value="1"/>
</dbReference>
<comment type="similarity">
    <text evidence="2">Belongs to the polycystin family.</text>
</comment>
<feature type="transmembrane region" description="Helical" evidence="9">
    <location>
        <begin position="491"/>
        <end position="510"/>
    </location>
</feature>
<feature type="transmembrane region" description="Helical" evidence="9">
    <location>
        <begin position="396"/>
        <end position="422"/>
    </location>
</feature>
<feature type="region of interest" description="Disordered" evidence="8">
    <location>
        <begin position="681"/>
        <end position="702"/>
    </location>
</feature>
<dbReference type="Proteomes" id="UP000039324">
    <property type="component" value="Unassembled WGS sequence"/>
</dbReference>
<feature type="transmembrane region" description="Helical" evidence="9">
    <location>
        <begin position="113"/>
        <end position="131"/>
    </location>
</feature>
<feature type="transmembrane region" description="Helical" evidence="9">
    <location>
        <begin position="366"/>
        <end position="384"/>
    </location>
</feature>
<evidence type="ECO:0000256" key="4">
    <source>
        <dbReference type="ARBA" id="ARBA00022989"/>
    </source>
</evidence>
<feature type="disulfide bond" evidence="7">
    <location>
        <begin position="218"/>
        <end position="236"/>
    </location>
</feature>
<evidence type="ECO:0000256" key="7">
    <source>
        <dbReference type="PIRSR" id="PIRSR603915-2"/>
    </source>
</evidence>
<evidence type="ECO:0000259" key="11">
    <source>
        <dbReference type="Pfam" id="PF20519"/>
    </source>
</evidence>
<evidence type="ECO:0000256" key="5">
    <source>
        <dbReference type="ARBA" id="ARBA00023136"/>
    </source>
</evidence>
<reference evidence="12 14" key="1">
    <citation type="submission" date="2015-02" db="EMBL/GenBank/DDBJ databases">
        <authorList>
            <person name="Chooi Y.-H."/>
        </authorList>
    </citation>
    <scope>NUCLEOTIDE SEQUENCE [LARGE SCALE GENOMIC DNA]</scope>
    <source>
        <strain evidence="12">E3</strain>
    </source>
</reference>
<keyword evidence="3 9" id="KW-0812">Transmembrane</keyword>
<evidence type="ECO:0000313" key="13">
    <source>
        <dbReference type="EMBL" id="SPQ96070.1"/>
    </source>
</evidence>
<dbReference type="InterPro" id="IPR046791">
    <property type="entry name" value="Polycystin_dom"/>
</dbReference>
<geneLocation type="mitochondrion" evidence="13"/>
<dbReference type="Proteomes" id="UP000290189">
    <property type="component" value="Unassembled WGS sequence"/>
</dbReference>
<dbReference type="GO" id="GO:0005509">
    <property type="term" value="F:calcium ion binding"/>
    <property type="evidence" value="ECO:0007669"/>
    <property type="project" value="InterPro"/>
</dbReference>
<dbReference type="InterPro" id="IPR003915">
    <property type="entry name" value="PKD_2"/>
</dbReference>
<feature type="transmembrane region" description="Helical" evidence="9">
    <location>
        <begin position="522"/>
        <end position="541"/>
    </location>
</feature>
<reference evidence="13 15" key="2">
    <citation type="submission" date="2018-03" db="EMBL/GenBank/DDBJ databases">
        <authorList>
            <person name="Fogelqvist J."/>
        </authorList>
    </citation>
    <scope>NUCLEOTIDE SEQUENCE [LARGE SCALE GENOMIC DNA]</scope>
</reference>
<evidence type="ECO:0000313" key="15">
    <source>
        <dbReference type="Proteomes" id="UP000290189"/>
    </source>
</evidence>
<feature type="transmembrane region" description="Helical" evidence="9">
    <location>
        <begin position="553"/>
        <end position="578"/>
    </location>
</feature>
<feature type="domain" description="Polycystin" evidence="11">
    <location>
        <begin position="162"/>
        <end position="359"/>
    </location>
</feature>
<evidence type="ECO:0000256" key="3">
    <source>
        <dbReference type="ARBA" id="ARBA00022692"/>
    </source>
</evidence>
<dbReference type="InterPro" id="IPR013122">
    <property type="entry name" value="PKD1_2_channel"/>
</dbReference>
<evidence type="ECO:0000256" key="6">
    <source>
        <dbReference type="ARBA" id="ARBA00023180"/>
    </source>
</evidence>
<dbReference type="EMBL" id="CDSF01000082">
    <property type="protein sequence ID" value="CEO98110.1"/>
    <property type="molecule type" value="Genomic_DNA"/>
</dbReference>
<dbReference type="AlphaFoldDB" id="A0A0G4ISB2"/>
<gene>
    <name evidence="12" type="ORF">PBRA_006224</name>
    <name evidence="13" type="ORF">PLBR_LOCUS3285</name>
</gene>
<keyword evidence="5 9" id="KW-0472">Membrane</keyword>
<evidence type="ECO:0000259" key="10">
    <source>
        <dbReference type="Pfam" id="PF08016"/>
    </source>
</evidence>
<protein>
    <submittedName>
        <fullName evidence="12">Uncharacterized protein</fullName>
    </submittedName>
</protein>
<dbReference type="OrthoDB" id="444119at2759"/>
<keyword evidence="4 9" id="KW-1133">Transmembrane helix</keyword>
<dbReference type="InterPro" id="IPR051223">
    <property type="entry name" value="Polycystin"/>
</dbReference>
<feature type="region of interest" description="Disordered" evidence="8">
    <location>
        <begin position="1"/>
        <end position="93"/>
    </location>
</feature>
<dbReference type="Gene3D" id="1.10.287.70">
    <property type="match status" value="1"/>
</dbReference>
<evidence type="ECO:0000256" key="1">
    <source>
        <dbReference type="ARBA" id="ARBA00004141"/>
    </source>
</evidence>
<feature type="compositionally biased region" description="Basic and acidic residues" evidence="8">
    <location>
        <begin position="9"/>
        <end position="35"/>
    </location>
</feature>
<evidence type="ECO:0000313" key="14">
    <source>
        <dbReference type="Proteomes" id="UP000039324"/>
    </source>
</evidence>
<dbReference type="OMA" id="MVDFWKF"/>
<dbReference type="GO" id="GO:0016020">
    <property type="term" value="C:membrane"/>
    <property type="evidence" value="ECO:0007669"/>
    <property type="project" value="UniProtKB-SubCell"/>
</dbReference>
<dbReference type="PANTHER" id="PTHR10877:SF183">
    <property type="entry name" value="AT14535P-RELATED"/>
    <property type="match status" value="1"/>
</dbReference>
<dbReference type="Pfam" id="PF08016">
    <property type="entry name" value="PKD_channel"/>
    <property type="match status" value="1"/>
</dbReference>
<feature type="compositionally biased region" description="Acidic residues" evidence="8">
    <location>
        <begin position="687"/>
        <end position="702"/>
    </location>
</feature>
<keyword evidence="14" id="KW-1185">Reference proteome</keyword>
<keyword evidence="13" id="KW-0496">Mitochondrion</keyword>
<feature type="domain" description="Polycystin cation channel PKD1/PKD2" evidence="10">
    <location>
        <begin position="364"/>
        <end position="575"/>
    </location>
</feature>
<dbReference type="EMBL" id="OVEO01000005">
    <property type="protein sequence ID" value="SPQ96070.1"/>
    <property type="molecule type" value="Genomic_DNA"/>
</dbReference>
<dbReference type="PANTHER" id="PTHR10877">
    <property type="entry name" value="POLYCYSTIN FAMILY MEMBER"/>
    <property type="match status" value="1"/>
</dbReference>
<proteinExistence type="inferred from homology"/>
<accession>A0A0G4ISB2</accession>
<dbReference type="STRING" id="37360.A0A0G4ISB2"/>
<dbReference type="PRINTS" id="PR01433">
    <property type="entry name" value="POLYCYSTIN2"/>
</dbReference>